<dbReference type="AlphaFoldDB" id="X1E1D3"/>
<organism evidence="1">
    <name type="scientific">marine sediment metagenome</name>
    <dbReference type="NCBI Taxonomy" id="412755"/>
    <lineage>
        <taxon>unclassified sequences</taxon>
        <taxon>metagenomes</taxon>
        <taxon>ecological metagenomes</taxon>
    </lineage>
</organism>
<reference evidence="1" key="1">
    <citation type="journal article" date="2014" name="Front. Microbiol.">
        <title>High frequency of phylogenetically diverse reductive dehalogenase-homologous genes in deep subseafloor sedimentary metagenomes.</title>
        <authorList>
            <person name="Kawai M."/>
            <person name="Futagami T."/>
            <person name="Toyoda A."/>
            <person name="Takaki Y."/>
            <person name="Nishi S."/>
            <person name="Hori S."/>
            <person name="Arai W."/>
            <person name="Tsubouchi T."/>
            <person name="Morono Y."/>
            <person name="Uchiyama I."/>
            <person name="Ito T."/>
            <person name="Fujiyama A."/>
            <person name="Inagaki F."/>
            <person name="Takami H."/>
        </authorList>
    </citation>
    <scope>NUCLEOTIDE SEQUENCE</scope>
    <source>
        <strain evidence="1">Expedition CK06-06</strain>
    </source>
</reference>
<evidence type="ECO:0000313" key="1">
    <source>
        <dbReference type="EMBL" id="GAH14250.1"/>
    </source>
</evidence>
<gene>
    <name evidence="1" type="ORF">S01H4_61839</name>
</gene>
<comment type="caution">
    <text evidence="1">The sequence shown here is derived from an EMBL/GenBank/DDBJ whole genome shotgun (WGS) entry which is preliminary data.</text>
</comment>
<proteinExistence type="predicted"/>
<protein>
    <submittedName>
        <fullName evidence="1">Uncharacterized protein</fullName>
    </submittedName>
</protein>
<dbReference type="EMBL" id="BART01036763">
    <property type="protein sequence ID" value="GAH14250.1"/>
    <property type="molecule type" value="Genomic_DNA"/>
</dbReference>
<accession>X1E1D3</accession>
<sequence>MTKIKPEYGIFKNSIPYARFGEGDKIFNFIK</sequence>
<feature type="non-terminal residue" evidence="1">
    <location>
        <position position="31"/>
    </location>
</feature>
<name>X1E1D3_9ZZZZ</name>